<dbReference type="EMBL" id="VMRX01000050">
    <property type="protein sequence ID" value="TVT30964.1"/>
    <property type="molecule type" value="Genomic_DNA"/>
</dbReference>
<dbReference type="RefSeq" id="WP_273134979.1">
    <property type="nucleotide sequence ID" value="NZ_VMRX01000050.1"/>
</dbReference>
<comment type="caution">
    <text evidence="2">The sequence shown here is derived from an EMBL/GenBank/DDBJ whole genome shotgun (WGS) entry which is preliminary data.</text>
</comment>
<proteinExistence type="predicted"/>
<protein>
    <submittedName>
        <fullName evidence="2">Uncharacterized protein</fullName>
    </submittedName>
</protein>
<evidence type="ECO:0000313" key="3">
    <source>
        <dbReference type="Proteomes" id="UP000319142"/>
    </source>
</evidence>
<reference evidence="2 3" key="1">
    <citation type="submission" date="2019-07" db="EMBL/GenBank/DDBJ databases">
        <title>The pathways for chlorine oxyanion respiration interact through the shared metabolite chlorate.</title>
        <authorList>
            <person name="Barnum T.P."/>
            <person name="Cheng Y."/>
            <person name="Hill K.A."/>
            <person name="Lucas L.N."/>
            <person name="Carlson H.K."/>
            <person name="Coates J.D."/>
        </authorList>
    </citation>
    <scope>NUCLEOTIDE SEQUENCE [LARGE SCALE GENOMIC DNA]</scope>
    <source>
        <strain evidence="2">UCB</strain>
    </source>
</reference>
<evidence type="ECO:0000256" key="1">
    <source>
        <dbReference type="SAM" id="MobiDB-lite"/>
    </source>
</evidence>
<sequence length="176" mass="20083">MTDQNLNQLQEQLAQKKAALAKRFEEVARLTEQLEKEQAEVDALQQQLETLRKQEAAKPASSQPAAGPFRLELTNDEREKNRKHIELIRSSDLFDAEWYLETYADVAKSEKFADNPAAHYTLFGGFEGRKPCPEFDSSFYLRTNADVAKLKVNPLAHYLRFGRDEGRPFAPPVVAE</sequence>
<dbReference type="AlphaFoldDB" id="A0A558B367"/>
<name>A0A558B367_9GAMM</name>
<dbReference type="Proteomes" id="UP000319142">
    <property type="component" value="Unassembled WGS sequence"/>
</dbReference>
<organism evidence="2 3">
    <name type="scientific">Marinobacter vinifirmus</name>
    <dbReference type="NCBI Taxonomy" id="355591"/>
    <lineage>
        <taxon>Bacteria</taxon>
        <taxon>Pseudomonadati</taxon>
        <taxon>Pseudomonadota</taxon>
        <taxon>Gammaproteobacteria</taxon>
        <taxon>Pseudomonadales</taxon>
        <taxon>Marinobacteraceae</taxon>
        <taxon>Marinobacter</taxon>
    </lineage>
</organism>
<feature type="region of interest" description="Disordered" evidence="1">
    <location>
        <begin position="50"/>
        <end position="76"/>
    </location>
</feature>
<evidence type="ECO:0000313" key="2">
    <source>
        <dbReference type="EMBL" id="TVT30964.1"/>
    </source>
</evidence>
<gene>
    <name evidence="2" type="ORF">FHK81_16045</name>
</gene>
<accession>A0A558B367</accession>